<dbReference type="Proteomes" id="UP000243799">
    <property type="component" value="Unassembled WGS sequence"/>
</dbReference>
<reference evidence="2" key="1">
    <citation type="submission" date="2016-10" db="EMBL/GenBank/DDBJ databases">
        <authorList>
            <person name="Varghese N."/>
            <person name="Submissions S."/>
        </authorList>
    </citation>
    <scope>NUCLEOTIDE SEQUENCE [LARGE SCALE GENOMIC DNA]</scope>
    <source>
        <strain evidence="2">CGMCC 4.3568</strain>
    </source>
</reference>
<proteinExistence type="predicted"/>
<name>A0A1I1CC97_9PSEU</name>
<protein>
    <submittedName>
        <fullName evidence="1">Uncharacterized protein</fullName>
    </submittedName>
</protein>
<evidence type="ECO:0000313" key="1">
    <source>
        <dbReference type="EMBL" id="SFB59742.1"/>
    </source>
</evidence>
<gene>
    <name evidence="1" type="ORF">SAMN05216266_12447</name>
</gene>
<sequence>MRSITRAATVAGLTLVTAPAGEVAVSDIIKTCGNKYSGYIRRLGKDALCLRPGTRTGANFPYYGGVVKTVAR</sequence>
<dbReference type="OrthoDB" id="3630029at2"/>
<organism evidence="1 2">
    <name type="scientific">Amycolatopsis marina</name>
    <dbReference type="NCBI Taxonomy" id="490629"/>
    <lineage>
        <taxon>Bacteria</taxon>
        <taxon>Bacillati</taxon>
        <taxon>Actinomycetota</taxon>
        <taxon>Actinomycetes</taxon>
        <taxon>Pseudonocardiales</taxon>
        <taxon>Pseudonocardiaceae</taxon>
        <taxon>Amycolatopsis</taxon>
    </lineage>
</organism>
<accession>A0A1I1CC97</accession>
<keyword evidence="2" id="KW-1185">Reference proteome</keyword>
<dbReference type="RefSeq" id="WP_091677905.1">
    <property type="nucleotide sequence ID" value="NZ_FOKG01000024.1"/>
</dbReference>
<dbReference type="EMBL" id="FOKG01000024">
    <property type="protein sequence ID" value="SFB59742.1"/>
    <property type="molecule type" value="Genomic_DNA"/>
</dbReference>
<dbReference type="STRING" id="490629.SAMN05216266_12447"/>
<evidence type="ECO:0000313" key="2">
    <source>
        <dbReference type="Proteomes" id="UP000243799"/>
    </source>
</evidence>
<dbReference type="AlphaFoldDB" id="A0A1I1CC97"/>